<evidence type="ECO:0000313" key="1">
    <source>
        <dbReference type="EMBL" id="MTW19113.1"/>
    </source>
</evidence>
<evidence type="ECO:0000313" key="2">
    <source>
        <dbReference type="Proteomes" id="UP000438991"/>
    </source>
</evidence>
<dbReference type="AlphaFoldDB" id="A0A9X5AVJ7"/>
<reference evidence="1 2" key="1">
    <citation type="submission" date="2019-11" db="EMBL/GenBank/DDBJ databases">
        <title>Whole-genome sequence of Rhodoplanes serenus DSM 18633, type strain.</title>
        <authorList>
            <person name="Kyndt J.A."/>
            <person name="Meyer T.E."/>
        </authorList>
    </citation>
    <scope>NUCLEOTIDE SEQUENCE [LARGE SCALE GENOMIC DNA]</scope>
    <source>
        <strain evidence="1 2">DSM 18633</strain>
    </source>
</reference>
<sequence length="178" mass="19046">MQPEIRRDRYGDVIWDAGLIARLVRLWTDGRSAGQIAAELGGISRNAVIGKVTRLGLGGRRSTARRASAPAASPALAAPPARRSTRLALIGGVTKPQLGPQPSPAAVAAERSRAAARIDQPAPDARPCRLLELRAHSCRWPLGDPRHADFRFCGASRADGSVYCACHARLAYQPRRAS</sequence>
<dbReference type="EMBL" id="WNKV01000024">
    <property type="protein sequence ID" value="MTW19113.1"/>
    <property type="molecule type" value="Genomic_DNA"/>
</dbReference>
<proteinExistence type="predicted"/>
<accession>A0A9X5AVJ7</accession>
<name>A0A9X5AVJ7_9BRAD</name>
<dbReference type="Proteomes" id="UP000438991">
    <property type="component" value="Unassembled WGS sequence"/>
</dbReference>
<organism evidence="1 2">
    <name type="scientific">Rhodoplanes serenus</name>
    <dbReference type="NCBI Taxonomy" id="200615"/>
    <lineage>
        <taxon>Bacteria</taxon>
        <taxon>Pseudomonadati</taxon>
        <taxon>Pseudomonadota</taxon>
        <taxon>Alphaproteobacteria</taxon>
        <taxon>Hyphomicrobiales</taxon>
        <taxon>Nitrobacteraceae</taxon>
        <taxon>Rhodoplanes</taxon>
    </lineage>
</organism>
<comment type="caution">
    <text evidence="1">The sequence shown here is derived from an EMBL/GenBank/DDBJ whole genome shotgun (WGS) entry which is preliminary data.</text>
</comment>
<dbReference type="InterPro" id="IPR011681">
    <property type="entry name" value="GcrA"/>
</dbReference>
<gene>
    <name evidence="1" type="ORF">GJ689_23215</name>
</gene>
<protein>
    <submittedName>
        <fullName evidence="1">GcrA cell cycle regulator</fullName>
    </submittedName>
</protein>
<dbReference type="Pfam" id="PF07750">
    <property type="entry name" value="GcrA"/>
    <property type="match status" value="1"/>
</dbReference>